<dbReference type="InterPro" id="IPR011545">
    <property type="entry name" value="DEAD/DEAH_box_helicase_dom"/>
</dbReference>
<dbReference type="PROSITE" id="PS51194">
    <property type="entry name" value="HELICASE_CTER"/>
    <property type="match status" value="1"/>
</dbReference>
<evidence type="ECO:0000313" key="15">
    <source>
        <dbReference type="EMBL" id="HEN42029.1"/>
    </source>
</evidence>
<dbReference type="PANTHER" id="PTHR47959">
    <property type="entry name" value="ATP-DEPENDENT RNA HELICASE RHLE-RELATED"/>
    <property type="match status" value="1"/>
</dbReference>
<organism evidence="15">
    <name type="scientific">Geobacter metallireducens</name>
    <dbReference type="NCBI Taxonomy" id="28232"/>
    <lineage>
        <taxon>Bacteria</taxon>
        <taxon>Pseudomonadati</taxon>
        <taxon>Thermodesulfobacteriota</taxon>
        <taxon>Desulfuromonadia</taxon>
        <taxon>Geobacterales</taxon>
        <taxon>Geobacteraceae</taxon>
        <taxon>Geobacter</taxon>
    </lineage>
</organism>
<evidence type="ECO:0000256" key="8">
    <source>
        <dbReference type="ARBA" id="ARBA00047984"/>
    </source>
</evidence>
<dbReference type="CDD" id="cd00268">
    <property type="entry name" value="DEADc"/>
    <property type="match status" value="1"/>
</dbReference>
<evidence type="ECO:0000256" key="5">
    <source>
        <dbReference type="ARBA" id="ARBA00022806"/>
    </source>
</evidence>
<dbReference type="FunFam" id="3.40.50.300:FF:000108">
    <property type="entry name" value="ATP-dependent RNA helicase RhlE"/>
    <property type="match status" value="1"/>
</dbReference>
<comment type="catalytic activity">
    <reaction evidence="8">
        <text>ATP + H2O = ADP + phosphate + H(+)</text>
        <dbReference type="Rhea" id="RHEA:13065"/>
        <dbReference type="ChEBI" id="CHEBI:15377"/>
        <dbReference type="ChEBI" id="CHEBI:15378"/>
        <dbReference type="ChEBI" id="CHEBI:30616"/>
        <dbReference type="ChEBI" id="CHEBI:43474"/>
        <dbReference type="ChEBI" id="CHEBI:456216"/>
        <dbReference type="EC" id="3.6.4.13"/>
    </reaction>
</comment>
<keyword evidence="5 15" id="KW-0347">Helicase</keyword>
<feature type="domain" description="DEAD-box RNA helicase Q" evidence="14">
    <location>
        <begin position="1"/>
        <end position="29"/>
    </location>
</feature>
<evidence type="ECO:0000259" key="13">
    <source>
        <dbReference type="PROSITE" id="PS51194"/>
    </source>
</evidence>
<evidence type="ECO:0000256" key="3">
    <source>
        <dbReference type="ARBA" id="ARBA00022741"/>
    </source>
</evidence>
<dbReference type="CDD" id="cd18787">
    <property type="entry name" value="SF2_C_DEAD"/>
    <property type="match status" value="1"/>
</dbReference>
<dbReference type="PROSITE" id="PS51195">
    <property type="entry name" value="Q_MOTIF"/>
    <property type="match status" value="1"/>
</dbReference>
<dbReference type="SMART" id="SM00490">
    <property type="entry name" value="HELICc"/>
    <property type="match status" value="1"/>
</dbReference>
<dbReference type="Pfam" id="PF00270">
    <property type="entry name" value="DEAD"/>
    <property type="match status" value="1"/>
</dbReference>
<dbReference type="GO" id="GO:0042255">
    <property type="term" value="P:ribosome assembly"/>
    <property type="evidence" value="ECO:0007669"/>
    <property type="project" value="UniProtKB-ARBA"/>
</dbReference>
<evidence type="ECO:0000256" key="2">
    <source>
        <dbReference type="ARBA" id="ARBA00022490"/>
    </source>
</evidence>
<feature type="short sequence motif" description="Q motif" evidence="10">
    <location>
        <begin position="1"/>
        <end position="29"/>
    </location>
</feature>
<keyword evidence="2" id="KW-0963">Cytoplasm</keyword>
<dbReference type="GO" id="GO:0005524">
    <property type="term" value="F:ATP binding"/>
    <property type="evidence" value="ECO:0007669"/>
    <property type="project" value="UniProtKB-KW"/>
</dbReference>
<gene>
    <name evidence="15" type="ORF">ENQ87_06570</name>
</gene>
<keyword evidence="6" id="KW-0067">ATP-binding</keyword>
<dbReference type="InterPro" id="IPR001650">
    <property type="entry name" value="Helicase_C-like"/>
</dbReference>
<dbReference type="GO" id="GO:0003676">
    <property type="term" value="F:nucleic acid binding"/>
    <property type="evidence" value="ECO:0007669"/>
    <property type="project" value="InterPro"/>
</dbReference>
<protein>
    <recommendedName>
        <fullName evidence="9">DEAD-box ATP-dependent RNA helicase RhpA</fullName>
        <ecNumber evidence="1">3.6.4.13</ecNumber>
    </recommendedName>
</protein>
<evidence type="ECO:0000259" key="14">
    <source>
        <dbReference type="PROSITE" id="PS51195"/>
    </source>
</evidence>
<dbReference type="PANTHER" id="PTHR47959:SF13">
    <property type="entry name" value="ATP-DEPENDENT RNA HELICASE RHLE"/>
    <property type="match status" value="1"/>
</dbReference>
<dbReference type="EMBL" id="DSOV01000025">
    <property type="protein sequence ID" value="HEN42029.1"/>
    <property type="molecule type" value="Genomic_DNA"/>
</dbReference>
<feature type="domain" description="Helicase ATP-binding" evidence="12">
    <location>
        <begin position="32"/>
        <end position="203"/>
    </location>
</feature>
<dbReference type="PROSITE" id="PS51192">
    <property type="entry name" value="HELICASE_ATP_BIND_1"/>
    <property type="match status" value="1"/>
</dbReference>
<proteinExistence type="inferred from homology"/>
<evidence type="ECO:0000256" key="7">
    <source>
        <dbReference type="ARBA" id="ARBA00038437"/>
    </source>
</evidence>
<feature type="domain" description="Helicase C-terminal" evidence="13">
    <location>
        <begin position="229"/>
        <end position="373"/>
    </location>
</feature>
<keyword evidence="3" id="KW-0547">Nucleotide-binding</keyword>
<reference evidence="15" key="1">
    <citation type="journal article" date="2020" name="mSystems">
        <title>Genome- and Community-Level Interaction Insights into Carbon Utilization and Element Cycling Functions of Hydrothermarchaeota in Hydrothermal Sediment.</title>
        <authorList>
            <person name="Zhou Z."/>
            <person name="Liu Y."/>
            <person name="Xu W."/>
            <person name="Pan J."/>
            <person name="Luo Z.H."/>
            <person name="Li M."/>
        </authorList>
    </citation>
    <scope>NUCLEOTIDE SEQUENCE [LARGE SCALE GENOMIC DNA]</scope>
    <source>
        <strain evidence="15">SpSt-349</strain>
    </source>
</reference>
<dbReference type="SUPFAM" id="SSF52540">
    <property type="entry name" value="P-loop containing nucleoside triphosphate hydrolases"/>
    <property type="match status" value="1"/>
</dbReference>
<evidence type="ECO:0000256" key="1">
    <source>
        <dbReference type="ARBA" id="ARBA00012552"/>
    </source>
</evidence>
<dbReference type="Pfam" id="PF00271">
    <property type="entry name" value="Helicase_C"/>
    <property type="match status" value="1"/>
</dbReference>
<sequence>MQFTQFNLHPQVAAGVTAAGYATPTPIQAQAIPVVMEGRDVMGLAQTGTGKTAAFALPILHRLVQGERGRVRALIIAPTRELAEQINDSFVTLGRQTRLRSVTVYGGVNINPQIQKLKAGAEIVVACPGRLLDHMAQGTIDLSRLEVLVLDEADQMFDMGFLPDLRRILKQLPPKRQTLLFSATMPTDIRALAQEILRHPVTVQVGTVAPPVTVTHALYPVEQHLKTPLLLELLRHTDTESVLIFTRTKHRAKRLGEQLEKAGYRAASLQGNLSQNRRQAALDGFRDGTFQILVATDIAARGIDVSQVSHVINYDIPDTAEAYIHRIGRTGRAARSGDAFTMVTSEDTAMVRTIERKLNASLERRTMDGFDYSVPAPKKDTEFARAPRPPMPSRRPAEAKQGGARQASSRQPGSPKSAEGKRPHPQAAKAHPARSAGAGGQRAGQQRRQPR</sequence>
<dbReference type="Gene3D" id="3.40.50.300">
    <property type="entry name" value="P-loop containing nucleotide triphosphate hydrolases"/>
    <property type="match status" value="2"/>
</dbReference>
<keyword evidence="4" id="KW-0378">Hydrolase</keyword>
<dbReference type="InterPro" id="IPR044742">
    <property type="entry name" value="DEAD/DEAH_RhlB"/>
</dbReference>
<evidence type="ECO:0000256" key="9">
    <source>
        <dbReference type="ARBA" id="ARBA00074363"/>
    </source>
</evidence>
<dbReference type="InterPro" id="IPR027417">
    <property type="entry name" value="P-loop_NTPase"/>
</dbReference>
<dbReference type="InterPro" id="IPR014014">
    <property type="entry name" value="RNA_helicase_DEAD_Q_motif"/>
</dbReference>
<evidence type="ECO:0000256" key="11">
    <source>
        <dbReference type="SAM" id="MobiDB-lite"/>
    </source>
</evidence>
<evidence type="ECO:0000256" key="4">
    <source>
        <dbReference type="ARBA" id="ARBA00022801"/>
    </source>
</evidence>
<comment type="similarity">
    <text evidence="7">Belongs to the DEAD box helicase family.</text>
</comment>
<dbReference type="SMART" id="SM00487">
    <property type="entry name" value="DEXDc"/>
    <property type="match status" value="1"/>
</dbReference>
<evidence type="ECO:0000259" key="12">
    <source>
        <dbReference type="PROSITE" id="PS51192"/>
    </source>
</evidence>
<evidence type="ECO:0000256" key="10">
    <source>
        <dbReference type="PROSITE-ProRule" id="PRU00552"/>
    </source>
</evidence>
<dbReference type="FunFam" id="3.40.50.300:FF:000468">
    <property type="entry name" value="ATP-dependent RNA helicase RhlE"/>
    <property type="match status" value="1"/>
</dbReference>
<dbReference type="InterPro" id="IPR014001">
    <property type="entry name" value="Helicase_ATP-bd"/>
</dbReference>
<dbReference type="GO" id="GO:0009266">
    <property type="term" value="P:response to temperature stimulus"/>
    <property type="evidence" value="ECO:0007669"/>
    <property type="project" value="UniProtKB-ARBA"/>
</dbReference>
<dbReference type="EC" id="3.6.4.13" evidence="1"/>
<dbReference type="GO" id="GO:0003724">
    <property type="term" value="F:RNA helicase activity"/>
    <property type="evidence" value="ECO:0007669"/>
    <property type="project" value="UniProtKB-EC"/>
</dbReference>
<dbReference type="InterPro" id="IPR050079">
    <property type="entry name" value="DEAD_box_RNA_helicase"/>
</dbReference>
<dbReference type="GO" id="GO:0016787">
    <property type="term" value="F:hydrolase activity"/>
    <property type="evidence" value="ECO:0007669"/>
    <property type="project" value="UniProtKB-KW"/>
</dbReference>
<name>A0A831U0U0_GEOME</name>
<accession>A0A831U0U0</accession>
<feature type="region of interest" description="Disordered" evidence="11">
    <location>
        <begin position="370"/>
        <end position="451"/>
    </location>
</feature>
<dbReference type="GO" id="GO:0005829">
    <property type="term" value="C:cytosol"/>
    <property type="evidence" value="ECO:0007669"/>
    <property type="project" value="TreeGrafter"/>
</dbReference>
<comment type="caution">
    <text evidence="15">The sequence shown here is derived from an EMBL/GenBank/DDBJ whole genome shotgun (WGS) entry which is preliminary data.</text>
</comment>
<evidence type="ECO:0000256" key="6">
    <source>
        <dbReference type="ARBA" id="ARBA00022840"/>
    </source>
</evidence>
<dbReference type="AlphaFoldDB" id="A0A831U0U0"/>